<protein>
    <submittedName>
        <fullName evidence="2">Jg940 protein</fullName>
    </submittedName>
</protein>
<accession>A0A8S4QQ57</accession>
<feature type="region of interest" description="Disordered" evidence="1">
    <location>
        <begin position="26"/>
        <end position="47"/>
    </location>
</feature>
<evidence type="ECO:0000313" key="3">
    <source>
        <dbReference type="Proteomes" id="UP000838756"/>
    </source>
</evidence>
<sequence>LFKINVELKPKSKEWNAAYEKREEVYKEKGGRGRDSERHLKDGYQTRPMSRLECRVLIERKNRQGKGRERERDK</sequence>
<organism evidence="2 3">
    <name type="scientific">Pararge aegeria aegeria</name>
    <dbReference type="NCBI Taxonomy" id="348720"/>
    <lineage>
        <taxon>Eukaryota</taxon>
        <taxon>Metazoa</taxon>
        <taxon>Ecdysozoa</taxon>
        <taxon>Arthropoda</taxon>
        <taxon>Hexapoda</taxon>
        <taxon>Insecta</taxon>
        <taxon>Pterygota</taxon>
        <taxon>Neoptera</taxon>
        <taxon>Endopterygota</taxon>
        <taxon>Lepidoptera</taxon>
        <taxon>Glossata</taxon>
        <taxon>Ditrysia</taxon>
        <taxon>Papilionoidea</taxon>
        <taxon>Nymphalidae</taxon>
        <taxon>Satyrinae</taxon>
        <taxon>Satyrini</taxon>
        <taxon>Parargina</taxon>
        <taxon>Pararge</taxon>
    </lineage>
</organism>
<keyword evidence="3" id="KW-1185">Reference proteome</keyword>
<evidence type="ECO:0000256" key="1">
    <source>
        <dbReference type="SAM" id="MobiDB-lite"/>
    </source>
</evidence>
<name>A0A8S4QQ57_9NEOP</name>
<evidence type="ECO:0000313" key="2">
    <source>
        <dbReference type="EMBL" id="CAH2210956.1"/>
    </source>
</evidence>
<dbReference type="AlphaFoldDB" id="A0A8S4QQ57"/>
<comment type="caution">
    <text evidence="2">The sequence shown here is derived from an EMBL/GenBank/DDBJ whole genome shotgun (WGS) entry which is preliminary data.</text>
</comment>
<reference evidence="2" key="1">
    <citation type="submission" date="2022-03" db="EMBL/GenBank/DDBJ databases">
        <authorList>
            <person name="Lindestad O."/>
        </authorList>
    </citation>
    <scope>NUCLEOTIDE SEQUENCE</scope>
</reference>
<feature type="non-terminal residue" evidence="2">
    <location>
        <position position="1"/>
    </location>
</feature>
<dbReference type="EMBL" id="CAKXAJ010008766">
    <property type="protein sequence ID" value="CAH2210956.1"/>
    <property type="molecule type" value="Genomic_DNA"/>
</dbReference>
<proteinExistence type="predicted"/>
<dbReference type="Proteomes" id="UP000838756">
    <property type="component" value="Unassembled WGS sequence"/>
</dbReference>
<gene>
    <name evidence="2" type="primary">jg940</name>
    <name evidence="2" type="ORF">PAEG_LOCUS2805</name>
</gene>